<dbReference type="PANTHER" id="PTHR11918:SF45">
    <property type="entry name" value="THREONYLCARBAMOYLADENOSINE TRNA METHYLTHIOTRANSFERASE"/>
    <property type="match status" value="1"/>
</dbReference>
<dbReference type="InterPro" id="IPR013848">
    <property type="entry name" value="Methylthiotransferase_N"/>
</dbReference>
<keyword evidence="7" id="KW-0411">Iron-sulfur</keyword>
<dbReference type="Gene3D" id="3.40.50.12160">
    <property type="entry name" value="Methylthiotransferase, N-terminal domain"/>
    <property type="match status" value="1"/>
</dbReference>
<dbReference type="Pfam" id="PF00919">
    <property type="entry name" value="UPF0004"/>
    <property type="match status" value="1"/>
</dbReference>
<dbReference type="InterPro" id="IPR058240">
    <property type="entry name" value="rSAM_sf"/>
</dbReference>
<name>A0A1F4U6L4_UNCSA</name>
<dbReference type="SMART" id="SM00729">
    <property type="entry name" value="Elp3"/>
    <property type="match status" value="1"/>
</dbReference>
<comment type="cofactor">
    <cofactor evidence="1">
        <name>[4Fe-4S] cluster</name>
        <dbReference type="ChEBI" id="CHEBI:49883"/>
    </cofactor>
</comment>
<proteinExistence type="predicted"/>
<feature type="domain" description="MTTase N-terminal" evidence="8">
    <location>
        <begin position="2"/>
        <end position="118"/>
    </location>
</feature>
<dbReference type="InterPro" id="IPR007197">
    <property type="entry name" value="rSAM"/>
</dbReference>
<evidence type="ECO:0000313" key="10">
    <source>
        <dbReference type="EMBL" id="OGC40608.1"/>
    </source>
</evidence>
<dbReference type="PROSITE" id="PS51449">
    <property type="entry name" value="MTTASE_N"/>
    <property type="match status" value="1"/>
</dbReference>
<dbReference type="GO" id="GO:0035598">
    <property type="term" value="F:tRNA (N(6)-L-threonylcarbamoyladenosine(37)-C(2))-methylthiotransferase activity"/>
    <property type="evidence" value="ECO:0007669"/>
    <property type="project" value="TreeGrafter"/>
</dbReference>
<dbReference type="InterPro" id="IPR006638">
    <property type="entry name" value="Elp3/MiaA/NifB-like_rSAM"/>
</dbReference>
<evidence type="ECO:0000256" key="4">
    <source>
        <dbReference type="ARBA" id="ARBA00022691"/>
    </source>
</evidence>
<protein>
    <submittedName>
        <fullName evidence="10">Uncharacterized protein</fullName>
    </submittedName>
</protein>
<dbReference type="PROSITE" id="PS01278">
    <property type="entry name" value="MTTASE_RADICAL"/>
    <property type="match status" value="1"/>
</dbReference>
<keyword evidence="2" id="KW-0004">4Fe-4S</keyword>
<evidence type="ECO:0000256" key="2">
    <source>
        <dbReference type="ARBA" id="ARBA00022485"/>
    </source>
</evidence>
<gene>
    <name evidence="10" type="ORF">A2438_06305</name>
</gene>
<evidence type="ECO:0000313" key="11">
    <source>
        <dbReference type="Proteomes" id="UP000179242"/>
    </source>
</evidence>
<keyword evidence="4" id="KW-0949">S-adenosyl-L-methionine</keyword>
<dbReference type="Gene3D" id="3.30.750.200">
    <property type="match status" value="1"/>
</dbReference>
<dbReference type="PROSITE" id="PS51918">
    <property type="entry name" value="RADICAL_SAM"/>
    <property type="match status" value="1"/>
</dbReference>
<organism evidence="10 11">
    <name type="scientific">candidate division WOR-1 bacterium RIFOXYC2_FULL_46_14</name>
    <dbReference type="NCBI Taxonomy" id="1802587"/>
    <lineage>
        <taxon>Bacteria</taxon>
        <taxon>Bacillati</taxon>
        <taxon>Saganbacteria</taxon>
    </lineage>
</organism>
<keyword evidence="6" id="KW-0408">Iron</keyword>
<comment type="caution">
    <text evidence="10">The sequence shown here is derived from an EMBL/GenBank/DDBJ whole genome shotgun (WGS) entry which is preliminary data.</text>
</comment>
<evidence type="ECO:0000256" key="5">
    <source>
        <dbReference type="ARBA" id="ARBA00022723"/>
    </source>
</evidence>
<dbReference type="GO" id="GO:0046872">
    <property type="term" value="F:metal ion binding"/>
    <property type="evidence" value="ECO:0007669"/>
    <property type="project" value="UniProtKB-KW"/>
</dbReference>
<dbReference type="SFLD" id="SFLDS00029">
    <property type="entry name" value="Radical_SAM"/>
    <property type="match status" value="1"/>
</dbReference>
<evidence type="ECO:0000256" key="3">
    <source>
        <dbReference type="ARBA" id="ARBA00022679"/>
    </source>
</evidence>
<sequence length="376" mass="43280">MKKIAFYTLGCRANQYETDVLKRQFPDCEIVEPFKEKADVIVINSCVVTHDAERKSRQAIRRALREAKEVYLTGCYSKLNKVTIDGVKILEKKEWKNAKTSRVRANLMIENGCENFCAYCIVPYVRGKIRSRNPKDVLCEAQEMVKNGAREIVLTGINLGAYQHSLMGLIKELAKIKELLRIRLSSIEPMYVTDELIETVAKTPKACRFFHIPLQCGDDQLLKSMGRIYTAKEYINIIHKIRKAISECGISTDIIVGLPGEDEKAFNNTVKLVNELKFSNMHLFPYSKRNGTRAATMPNQVYPKIIKRRMLKLQKLKEKYSNQFRNKYIGKEVEILVEQPGEGLTDNFIRVRFKDIKNRTGKIKKIPLYSNSISNQ</sequence>
<accession>A0A1F4U6L4</accession>
<evidence type="ECO:0000259" key="9">
    <source>
        <dbReference type="PROSITE" id="PS51918"/>
    </source>
</evidence>
<keyword evidence="5" id="KW-0479">Metal-binding</keyword>
<dbReference type="PANTHER" id="PTHR11918">
    <property type="entry name" value="RADICAL SAM PROTEINS"/>
    <property type="match status" value="1"/>
</dbReference>
<dbReference type="CDD" id="cd01335">
    <property type="entry name" value="Radical_SAM"/>
    <property type="match status" value="1"/>
</dbReference>
<dbReference type="Pfam" id="PF04055">
    <property type="entry name" value="Radical_SAM"/>
    <property type="match status" value="1"/>
</dbReference>
<dbReference type="Proteomes" id="UP000179242">
    <property type="component" value="Unassembled WGS sequence"/>
</dbReference>
<dbReference type="InterPro" id="IPR005839">
    <property type="entry name" value="Methylthiotransferase"/>
</dbReference>
<keyword evidence="3" id="KW-0808">Transferase</keyword>
<feature type="domain" description="Radical SAM core" evidence="9">
    <location>
        <begin position="99"/>
        <end position="325"/>
    </location>
</feature>
<dbReference type="SUPFAM" id="SSF102114">
    <property type="entry name" value="Radical SAM enzymes"/>
    <property type="match status" value="1"/>
</dbReference>
<dbReference type="AlphaFoldDB" id="A0A1F4U6L4"/>
<evidence type="ECO:0000256" key="6">
    <source>
        <dbReference type="ARBA" id="ARBA00023004"/>
    </source>
</evidence>
<dbReference type="Gene3D" id="3.30.750.210">
    <property type="match status" value="1"/>
</dbReference>
<dbReference type="FunFam" id="3.80.30.20:FF:000001">
    <property type="entry name" value="tRNA-2-methylthio-N(6)-dimethylallyladenosine synthase 2"/>
    <property type="match status" value="1"/>
</dbReference>
<dbReference type="InterPro" id="IPR020612">
    <property type="entry name" value="Methylthiotransferase_CS"/>
</dbReference>
<dbReference type="NCBIfam" id="TIGR00089">
    <property type="entry name" value="MiaB/RimO family radical SAM methylthiotransferase"/>
    <property type="match status" value="1"/>
</dbReference>
<dbReference type="GO" id="GO:0051539">
    <property type="term" value="F:4 iron, 4 sulfur cluster binding"/>
    <property type="evidence" value="ECO:0007669"/>
    <property type="project" value="UniProtKB-KW"/>
</dbReference>
<evidence type="ECO:0000256" key="7">
    <source>
        <dbReference type="ARBA" id="ARBA00023014"/>
    </source>
</evidence>
<evidence type="ECO:0000259" key="8">
    <source>
        <dbReference type="PROSITE" id="PS51449"/>
    </source>
</evidence>
<dbReference type="EMBL" id="MEUJ01000003">
    <property type="protein sequence ID" value="OGC40608.1"/>
    <property type="molecule type" value="Genomic_DNA"/>
</dbReference>
<reference evidence="10 11" key="1">
    <citation type="journal article" date="2016" name="Nat. Commun.">
        <title>Thousands of microbial genomes shed light on interconnected biogeochemical processes in an aquifer system.</title>
        <authorList>
            <person name="Anantharaman K."/>
            <person name="Brown C.T."/>
            <person name="Hug L.A."/>
            <person name="Sharon I."/>
            <person name="Castelle C.J."/>
            <person name="Probst A.J."/>
            <person name="Thomas B.C."/>
            <person name="Singh A."/>
            <person name="Wilkins M.J."/>
            <person name="Karaoz U."/>
            <person name="Brodie E.L."/>
            <person name="Williams K.H."/>
            <person name="Hubbard S.S."/>
            <person name="Banfield J.F."/>
        </authorList>
    </citation>
    <scope>NUCLEOTIDE SEQUENCE [LARGE SCALE GENOMIC DNA]</scope>
</reference>
<dbReference type="InterPro" id="IPR038135">
    <property type="entry name" value="Methylthiotransferase_N_sf"/>
</dbReference>
<dbReference type="SFLD" id="SFLDG01082">
    <property type="entry name" value="B12-binding_domain_containing"/>
    <property type="match status" value="1"/>
</dbReference>
<evidence type="ECO:0000256" key="1">
    <source>
        <dbReference type="ARBA" id="ARBA00001966"/>
    </source>
</evidence>